<feature type="transmembrane region" description="Helical" evidence="11">
    <location>
        <begin position="183"/>
        <end position="205"/>
    </location>
</feature>
<reference evidence="13" key="2">
    <citation type="journal article" date="2022" name="Hortic Res">
        <title>The genome of Dioscorea zingiberensis sheds light on the biosynthesis, origin and evolution of the medicinally important diosgenin saponins.</title>
        <authorList>
            <person name="Li Y."/>
            <person name="Tan C."/>
            <person name="Li Z."/>
            <person name="Guo J."/>
            <person name="Li S."/>
            <person name="Chen X."/>
            <person name="Wang C."/>
            <person name="Dai X."/>
            <person name="Yang H."/>
            <person name="Song W."/>
            <person name="Hou L."/>
            <person name="Xu J."/>
            <person name="Tong Z."/>
            <person name="Xu A."/>
            <person name="Yuan X."/>
            <person name="Wang W."/>
            <person name="Yang Q."/>
            <person name="Chen L."/>
            <person name="Sun Z."/>
            <person name="Wang K."/>
            <person name="Pan B."/>
            <person name="Chen J."/>
            <person name="Bao Y."/>
            <person name="Liu F."/>
            <person name="Qi X."/>
            <person name="Gang D.R."/>
            <person name="Wen J."/>
            <person name="Li J."/>
        </authorList>
    </citation>
    <scope>NUCLEOTIDE SEQUENCE</scope>
    <source>
        <strain evidence="13">Dzin_1.0</strain>
    </source>
</reference>
<feature type="transmembrane region" description="Helical" evidence="11">
    <location>
        <begin position="475"/>
        <end position="498"/>
    </location>
</feature>
<dbReference type="EMBL" id="JAGGNH010000001">
    <property type="protein sequence ID" value="KAJ0988453.1"/>
    <property type="molecule type" value="Genomic_DNA"/>
</dbReference>
<dbReference type="EC" id="2.4.1.-" evidence="11"/>
<evidence type="ECO:0000256" key="5">
    <source>
        <dbReference type="ARBA" id="ARBA00022676"/>
    </source>
</evidence>
<feature type="transmembrane region" description="Helical" evidence="11">
    <location>
        <begin position="217"/>
        <end position="235"/>
    </location>
</feature>
<dbReference type="AlphaFoldDB" id="A0A9D5DAS6"/>
<keyword evidence="10 11" id="KW-0472">Membrane</keyword>
<dbReference type="GO" id="GO:0000009">
    <property type="term" value="F:alpha-1,6-mannosyltransferase activity"/>
    <property type="evidence" value="ECO:0007669"/>
    <property type="project" value="InterPro"/>
</dbReference>
<dbReference type="Proteomes" id="UP001085076">
    <property type="component" value="Miscellaneous, Linkage group lg01"/>
</dbReference>
<keyword evidence="5 11" id="KW-0328">Glycosyltransferase</keyword>
<dbReference type="GO" id="GO:0031501">
    <property type="term" value="C:mannosyltransferase complex"/>
    <property type="evidence" value="ECO:0007669"/>
    <property type="project" value="TreeGrafter"/>
</dbReference>
<organism evidence="13 14">
    <name type="scientific">Dioscorea zingiberensis</name>
    <dbReference type="NCBI Taxonomy" id="325984"/>
    <lineage>
        <taxon>Eukaryota</taxon>
        <taxon>Viridiplantae</taxon>
        <taxon>Streptophyta</taxon>
        <taxon>Embryophyta</taxon>
        <taxon>Tracheophyta</taxon>
        <taxon>Spermatophyta</taxon>
        <taxon>Magnoliopsida</taxon>
        <taxon>Liliopsida</taxon>
        <taxon>Dioscoreales</taxon>
        <taxon>Dioscoreaceae</taxon>
        <taxon>Dioscorea</taxon>
    </lineage>
</organism>
<dbReference type="GO" id="GO:0006506">
    <property type="term" value="P:GPI anchor biosynthetic process"/>
    <property type="evidence" value="ECO:0007669"/>
    <property type="project" value="UniProtKB-KW"/>
</dbReference>
<feature type="transmembrane region" description="Helical" evidence="11">
    <location>
        <begin position="419"/>
        <end position="442"/>
    </location>
</feature>
<feature type="transmembrane region" description="Helical" evidence="11">
    <location>
        <begin position="247"/>
        <end position="270"/>
    </location>
</feature>
<feature type="region of interest" description="Disordered" evidence="12">
    <location>
        <begin position="369"/>
        <end position="398"/>
    </location>
</feature>
<proteinExistence type="inferred from homology"/>
<feature type="compositionally biased region" description="Polar residues" evidence="12">
    <location>
        <begin position="369"/>
        <end position="380"/>
    </location>
</feature>
<dbReference type="OrthoDB" id="10252502at2759"/>
<evidence type="ECO:0000313" key="14">
    <source>
        <dbReference type="Proteomes" id="UP001085076"/>
    </source>
</evidence>
<evidence type="ECO:0000256" key="12">
    <source>
        <dbReference type="SAM" id="MobiDB-lite"/>
    </source>
</evidence>
<evidence type="ECO:0000256" key="3">
    <source>
        <dbReference type="ARBA" id="ARBA00008698"/>
    </source>
</evidence>
<dbReference type="InterPro" id="IPR007315">
    <property type="entry name" value="PIG-V/Gpi18"/>
</dbReference>
<dbReference type="PANTHER" id="PTHR12468:SF2">
    <property type="entry name" value="GPI MANNOSYLTRANSFERASE 2"/>
    <property type="match status" value="1"/>
</dbReference>
<evidence type="ECO:0000256" key="8">
    <source>
        <dbReference type="ARBA" id="ARBA00022824"/>
    </source>
</evidence>
<dbReference type="GO" id="GO:0004376">
    <property type="term" value="F:GPI mannosyltransferase activity"/>
    <property type="evidence" value="ECO:0007669"/>
    <property type="project" value="InterPro"/>
</dbReference>
<comment type="function">
    <text evidence="11">Mannosyltransferase involved in glycosylphosphatidylinositol-anchor biosynthesis.</text>
</comment>
<evidence type="ECO:0000313" key="13">
    <source>
        <dbReference type="EMBL" id="KAJ0988453.1"/>
    </source>
</evidence>
<accession>A0A9D5DAS6</accession>
<comment type="pathway">
    <text evidence="2 11">Glycolipid biosynthesis; glycosylphosphatidylinositol-anchor biosynthesis.</text>
</comment>
<dbReference type="PANTHER" id="PTHR12468">
    <property type="entry name" value="GPI MANNOSYLTRANSFERASE 2"/>
    <property type="match status" value="1"/>
</dbReference>
<evidence type="ECO:0000256" key="7">
    <source>
        <dbReference type="ARBA" id="ARBA00022692"/>
    </source>
</evidence>
<dbReference type="GO" id="GO:0005789">
    <property type="term" value="C:endoplasmic reticulum membrane"/>
    <property type="evidence" value="ECO:0007669"/>
    <property type="project" value="UniProtKB-SubCell"/>
</dbReference>
<protein>
    <recommendedName>
        <fullName evidence="11">GPI mannosyltransferase 2</fullName>
        <ecNumber evidence="11">2.4.1.-</ecNumber>
    </recommendedName>
</protein>
<dbReference type="Pfam" id="PF04188">
    <property type="entry name" value="Mannosyl_trans2"/>
    <property type="match status" value="1"/>
</dbReference>
<name>A0A9D5DAS6_9LILI</name>
<comment type="subcellular location">
    <subcellularLocation>
        <location evidence="1 11">Endoplasmic reticulum membrane</location>
        <topology evidence="1 11">Multi-pass membrane protein</topology>
    </subcellularLocation>
</comment>
<evidence type="ECO:0000256" key="11">
    <source>
        <dbReference type="RuleBase" id="RU363112"/>
    </source>
</evidence>
<feature type="transmembrane region" description="Helical" evidence="11">
    <location>
        <begin position="119"/>
        <end position="145"/>
    </location>
</feature>
<evidence type="ECO:0000256" key="10">
    <source>
        <dbReference type="ARBA" id="ARBA00023136"/>
    </source>
</evidence>
<evidence type="ECO:0000256" key="1">
    <source>
        <dbReference type="ARBA" id="ARBA00004477"/>
    </source>
</evidence>
<feature type="transmembrane region" description="Helical" evidence="11">
    <location>
        <begin position="12"/>
        <end position="34"/>
    </location>
</feature>
<feature type="transmembrane region" description="Helical" evidence="11">
    <location>
        <begin position="317"/>
        <end position="335"/>
    </location>
</feature>
<keyword evidence="14" id="KW-1185">Reference proteome</keyword>
<keyword evidence="4 11" id="KW-0337">GPI-anchor biosynthesis</keyword>
<evidence type="ECO:0000256" key="4">
    <source>
        <dbReference type="ARBA" id="ARBA00022502"/>
    </source>
</evidence>
<comment type="similarity">
    <text evidence="3 11">Belongs to the PIGV family.</text>
</comment>
<reference evidence="13" key="1">
    <citation type="submission" date="2021-03" db="EMBL/GenBank/DDBJ databases">
        <authorList>
            <person name="Li Z."/>
            <person name="Yang C."/>
        </authorList>
    </citation>
    <scope>NUCLEOTIDE SEQUENCE</scope>
    <source>
        <strain evidence="13">Dzin_1.0</strain>
        <tissue evidence="13">Leaf</tissue>
    </source>
</reference>
<keyword evidence="9 11" id="KW-1133">Transmembrane helix</keyword>
<comment type="caution">
    <text evidence="13">The sequence shown here is derived from an EMBL/GenBank/DDBJ whole genome shotgun (WGS) entry which is preliminary data.</text>
</comment>
<keyword evidence="8 11" id="KW-0256">Endoplasmic reticulum</keyword>
<evidence type="ECO:0000256" key="6">
    <source>
        <dbReference type="ARBA" id="ARBA00022679"/>
    </source>
</evidence>
<keyword evidence="7 11" id="KW-0812">Transmembrane</keyword>
<sequence>MANGIRFSAGEILRLAFVSRLLLLALILLFRLLLDPYDTSASLNPPCQQVVGSTPRRSPILWPRIAAAIERSVVWDSVYFVRIAECGYEYEQTFAFLPLLPAAATLLARSVLVPLVPVIGYRAVLALSGYVINNVAFIFAAVYFYRLSDLILKDSKAAFLASVLFCFNPASIFYSSIYSESLYALFSLGGIYYVFSGSNTLAMLLLAMSGSARSNGALNAGYFMFLALVKVYEAFSQNRKIKAVKALVMGVLYSICLFIPYVVFQAYGYFKICKGGSLDELRPWCIARIPHLYGFLQSHYWGVGFLRYFQVKQLPNFLLASPILTLAFCSIIKYARSLPQVVQLLTTCHRENYSPAFHWQGNNPCSDVNSTSMSTVPSKNSKGDSSVRQRRKEKDDVDGAQKNLEHIYQGPLFQTNQGYYNIMVLPFILHLGFLTFTAFFIMHVQVATRFLSASPPIYWFTSYTMLSRDRNLRKWGYFISIYFIAYILLGSLLFSNFYPFT</sequence>
<feature type="compositionally biased region" description="Basic and acidic residues" evidence="12">
    <location>
        <begin position="381"/>
        <end position="398"/>
    </location>
</feature>
<feature type="transmembrane region" description="Helical" evidence="11">
    <location>
        <begin position="157"/>
        <end position="177"/>
    </location>
</feature>
<evidence type="ECO:0000256" key="9">
    <source>
        <dbReference type="ARBA" id="ARBA00022989"/>
    </source>
</evidence>
<gene>
    <name evidence="13" type="ORF">J5N97_006809</name>
</gene>
<keyword evidence="6 11" id="KW-0808">Transferase</keyword>
<evidence type="ECO:0000256" key="2">
    <source>
        <dbReference type="ARBA" id="ARBA00004687"/>
    </source>
</evidence>